<gene>
    <name evidence="2" type="ORF">APZ42_008768</name>
</gene>
<reference evidence="2 3" key="1">
    <citation type="submission" date="2016-03" db="EMBL/GenBank/DDBJ databases">
        <title>EvidentialGene: Evidence-directed Construction of Genes on Genomes.</title>
        <authorList>
            <person name="Gilbert D.G."/>
            <person name="Choi J.-H."/>
            <person name="Mockaitis K."/>
            <person name="Colbourne J."/>
            <person name="Pfrender M."/>
        </authorList>
    </citation>
    <scope>NUCLEOTIDE SEQUENCE [LARGE SCALE GENOMIC DNA]</scope>
    <source>
        <strain evidence="2 3">Xinb3</strain>
        <tissue evidence="2">Complete organism</tissue>
    </source>
</reference>
<dbReference type="InterPro" id="IPR013783">
    <property type="entry name" value="Ig-like_fold"/>
</dbReference>
<feature type="domain" description="Ig-like" evidence="1">
    <location>
        <begin position="44"/>
        <end position="91"/>
    </location>
</feature>
<keyword evidence="3" id="KW-1185">Reference proteome</keyword>
<dbReference type="OrthoDB" id="6374020at2759"/>
<dbReference type="EMBL" id="LRGB01023873">
    <property type="protein sequence ID" value="KZR96729.1"/>
    <property type="molecule type" value="Genomic_DNA"/>
</dbReference>
<dbReference type="InterPro" id="IPR036179">
    <property type="entry name" value="Ig-like_dom_sf"/>
</dbReference>
<evidence type="ECO:0000313" key="2">
    <source>
        <dbReference type="EMBL" id="KZR96729.1"/>
    </source>
</evidence>
<protein>
    <submittedName>
        <fullName evidence="2">Down Syndrome cell adhesion molecule protein 1</fullName>
    </submittedName>
</protein>
<dbReference type="Proteomes" id="UP000076858">
    <property type="component" value="Unassembled WGS sequence"/>
</dbReference>
<dbReference type="InterPro" id="IPR007110">
    <property type="entry name" value="Ig-like_dom"/>
</dbReference>
<accession>A0A164EFH8</accession>
<feature type="non-terminal residue" evidence="2">
    <location>
        <position position="91"/>
    </location>
</feature>
<feature type="non-terminal residue" evidence="2">
    <location>
        <position position="1"/>
    </location>
</feature>
<evidence type="ECO:0000259" key="1">
    <source>
        <dbReference type="PROSITE" id="PS50835"/>
    </source>
</evidence>
<evidence type="ECO:0000313" key="3">
    <source>
        <dbReference type="Proteomes" id="UP000076858"/>
    </source>
</evidence>
<dbReference type="STRING" id="35525.A0A164EFH8"/>
<dbReference type="SUPFAM" id="SSF48726">
    <property type="entry name" value="Immunoglobulin"/>
    <property type="match status" value="1"/>
</dbReference>
<organism evidence="2 3">
    <name type="scientific">Daphnia magna</name>
    <dbReference type="NCBI Taxonomy" id="35525"/>
    <lineage>
        <taxon>Eukaryota</taxon>
        <taxon>Metazoa</taxon>
        <taxon>Ecdysozoa</taxon>
        <taxon>Arthropoda</taxon>
        <taxon>Crustacea</taxon>
        <taxon>Branchiopoda</taxon>
        <taxon>Diplostraca</taxon>
        <taxon>Cladocera</taxon>
        <taxon>Anomopoda</taxon>
        <taxon>Daphniidae</taxon>
        <taxon>Daphnia</taxon>
    </lineage>
</organism>
<sequence length="91" mass="10493">LTLHTFRPEQFRPDVHAATYRCLAANFIGRILSTPVRVRAVILPPFEVTVENPRVRRGSTAVFRCSVPDSVRDYVTVTSWIQDNRYDIFLT</sequence>
<name>A0A164EFH8_9CRUS</name>
<comment type="caution">
    <text evidence="2">The sequence shown here is derived from an EMBL/GenBank/DDBJ whole genome shotgun (WGS) entry which is preliminary data.</text>
</comment>
<dbReference type="Gene3D" id="2.60.40.10">
    <property type="entry name" value="Immunoglobulins"/>
    <property type="match status" value="1"/>
</dbReference>
<dbReference type="PROSITE" id="PS50835">
    <property type="entry name" value="IG_LIKE"/>
    <property type="match status" value="1"/>
</dbReference>
<dbReference type="AlphaFoldDB" id="A0A164EFH8"/>
<proteinExistence type="predicted"/>